<accession>A0A5Q2Q6G3</accession>
<evidence type="ECO:0000259" key="3">
    <source>
        <dbReference type="Pfam" id="PF22594"/>
    </source>
</evidence>
<dbReference type="InterPro" id="IPR054696">
    <property type="entry name" value="GTP-eEF1A_C"/>
</dbReference>
<dbReference type="KEGG" id="llp:GH975_04160"/>
<organism evidence="4 5">
    <name type="scientific">Litorivicinus lipolyticus</name>
    <dbReference type="NCBI Taxonomy" id="418701"/>
    <lineage>
        <taxon>Bacteria</taxon>
        <taxon>Pseudomonadati</taxon>
        <taxon>Pseudomonadota</taxon>
        <taxon>Gammaproteobacteria</taxon>
        <taxon>Oceanospirillales</taxon>
        <taxon>Litorivicinaceae</taxon>
        <taxon>Litorivicinus</taxon>
    </lineage>
</organism>
<sequence length="160" mass="17305">MQGIDGDVEGIDAGAVNQISDHRDGLVELEQDIDLARGDWLQRDIRPWTRSLSPVVCWLGERPGRVGEKVLVRHGDRWIKAQISDAGQPVDLAQLCYHSTQQSLESNSIGRIQLRLAQSVPADDFACDPISGALVLVDPATRHTLAAGVLAPIPGLEATV</sequence>
<dbReference type="GO" id="GO:0005525">
    <property type="term" value="F:GTP binding"/>
    <property type="evidence" value="ECO:0007669"/>
    <property type="project" value="UniProtKB-KW"/>
</dbReference>
<name>A0A5Q2Q6G3_9GAMM</name>
<gene>
    <name evidence="4" type="ORF">GH975_04160</name>
</gene>
<dbReference type="Pfam" id="PF22594">
    <property type="entry name" value="GTP-eEF1A_C"/>
    <property type="match status" value="1"/>
</dbReference>
<evidence type="ECO:0000313" key="5">
    <source>
        <dbReference type="Proteomes" id="UP000388235"/>
    </source>
</evidence>
<dbReference type="Gene3D" id="2.40.30.10">
    <property type="entry name" value="Translation factors"/>
    <property type="match status" value="1"/>
</dbReference>
<dbReference type="AlphaFoldDB" id="A0A5Q2Q6G3"/>
<protein>
    <recommendedName>
        <fullName evidence="3">GTP-eEF1A C-terminal domain-containing protein</fullName>
    </recommendedName>
</protein>
<keyword evidence="1" id="KW-0547">Nucleotide-binding</keyword>
<dbReference type="EMBL" id="CP045871">
    <property type="protein sequence ID" value="QGG79809.1"/>
    <property type="molecule type" value="Genomic_DNA"/>
</dbReference>
<evidence type="ECO:0000256" key="1">
    <source>
        <dbReference type="ARBA" id="ARBA00022741"/>
    </source>
</evidence>
<evidence type="ECO:0000313" key="4">
    <source>
        <dbReference type="EMBL" id="QGG79809.1"/>
    </source>
</evidence>
<dbReference type="InterPro" id="IPR009001">
    <property type="entry name" value="Transl_elong_EF1A/Init_IF2_C"/>
</dbReference>
<proteinExistence type="predicted"/>
<dbReference type="Proteomes" id="UP000388235">
    <property type="component" value="Chromosome"/>
</dbReference>
<dbReference type="SUPFAM" id="SSF50465">
    <property type="entry name" value="EF-Tu/eEF-1alpha/eIF2-gamma C-terminal domain"/>
    <property type="match status" value="1"/>
</dbReference>
<evidence type="ECO:0000256" key="2">
    <source>
        <dbReference type="ARBA" id="ARBA00023134"/>
    </source>
</evidence>
<dbReference type="RefSeq" id="WP_153713313.1">
    <property type="nucleotide sequence ID" value="NZ_CP045871.1"/>
</dbReference>
<reference evidence="4 5" key="1">
    <citation type="submission" date="2019-11" db="EMBL/GenBank/DDBJ databases">
        <authorList>
            <person name="Khan S.A."/>
            <person name="Jeon C.O."/>
            <person name="Chun B.H."/>
        </authorList>
    </citation>
    <scope>NUCLEOTIDE SEQUENCE [LARGE SCALE GENOMIC DNA]</scope>
    <source>
        <strain evidence="4 5">IMCC 1097</strain>
    </source>
</reference>
<dbReference type="OrthoDB" id="9804504at2"/>
<keyword evidence="5" id="KW-1185">Reference proteome</keyword>
<feature type="domain" description="GTP-eEF1A C-terminal" evidence="3">
    <location>
        <begin position="56"/>
        <end position="149"/>
    </location>
</feature>
<keyword evidence="2" id="KW-0342">GTP-binding</keyword>